<protein>
    <submittedName>
        <fullName evidence="3">Uncharacterized protein</fullName>
    </submittedName>
</protein>
<dbReference type="EMBL" id="NIBD01000007">
    <property type="protein sequence ID" value="PAB56777.1"/>
    <property type="molecule type" value="Genomic_DNA"/>
</dbReference>
<name>A0A137PNR7_LACJH</name>
<dbReference type="OrthoDB" id="2243821at2"/>
<dbReference type="RefSeq" id="WP_023599127.1">
    <property type="nucleotide sequence ID" value="NZ_CP039261.1"/>
</dbReference>
<dbReference type="Proteomes" id="UP000070346">
    <property type="component" value="Unassembled WGS sequence"/>
</dbReference>
<accession>A0A137PNR7</accession>
<evidence type="ECO:0000256" key="1">
    <source>
        <dbReference type="SAM" id="Phobius"/>
    </source>
</evidence>
<gene>
    <name evidence="3" type="ORF">A3Q24_01250</name>
    <name evidence="2" type="ORF">AYJ53_02280</name>
</gene>
<evidence type="ECO:0000313" key="5">
    <source>
        <dbReference type="Proteomes" id="UP000216008"/>
    </source>
</evidence>
<dbReference type="EMBL" id="LSNG01000013">
    <property type="protein sequence ID" value="KXN76635.1"/>
    <property type="molecule type" value="Genomic_DNA"/>
</dbReference>
<feature type="transmembrane region" description="Helical" evidence="1">
    <location>
        <begin position="12"/>
        <end position="31"/>
    </location>
</feature>
<comment type="caution">
    <text evidence="3">The sequence shown here is derived from an EMBL/GenBank/DDBJ whole genome shotgun (WGS) entry which is preliminary data.</text>
</comment>
<dbReference type="AlphaFoldDB" id="A0A137PNR7"/>
<reference evidence="2 4" key="1">
    <citation type="submission" date="2016-02" db="EMBL/GenBank/DDBJ databases">
        <title>Complete Genome Sequences of Lactobacillus johnsonii Strain W1.</title>
        <authorList>
            <person name="Sun Y."/>
            <person name="Wu X."/>
        </authorList>
    </citation>
    <scope>NUCLEOTIDE SEQUENCE [LARGE SCALE GENOMIC DNA]</scope>
    <source>
        <strain evidence="2 4">W1</strain>
    </source>
</reference>
<proteinExistence type="predicted"/>
<sequence>MHNYEKLKKNKANWIVVAVIVLVAIISLIGWSNYRSHHLAGTYTNQATFLGVTSKTKLEFSNDKKVKMTNGTTSENDTYELSGNDLKIKNEDDEVIMRAKLADDRKSFKVKSIAGDIFGILKNIEFTRQS</sequence>
<dbReference type="Proteomes" id="UP000216008">
    <property type="component" value="Unassembled WGS sequence"/>
</dbReference>
<keyword evidence="1" id="KW-1133">Transmembrane helix</keyword>
<keyword evidence="1" id="KW-0472">Membrane</keyword>
<evidence type="ECO:0000313" key="4">
    <source>
        <dbReference type="Proteomes" id="UP000070346"/>
    </source>
</evidence>
<evidence type="ECO:0000313" key="2">
    <source>
        <dbReference type="EMBL" id="KXN76635.1"/>
    </source>
</evidence>
<organism evidence="3 5">
    <name type="scientific">Lactobacillus johnsonii</name>
    <dbReference type="NCBI Taxonomy" id="33959"/>
    <lineage>
        <taxon>Bacteria</taxon>
        <taxon>Bacillati</taxon>
        <taxon>Bacillota</taxon>
        <taxon>Bacilli</taxon>
        <taxon>Lactobacillales</taxon>
        <taxon>Lactobacillaceae</taxon>
        <taxon>Lactobacillus</taxon>
    </lineage>
</organism>
<reference evidence="3 5" key="2">
    <citation type="submission" date="2017-05" db="EMBL/GenBank/DDBJ databases">
        <title>Lactobacillus johnsonii from commercial turkeys.</title>
        <authorList>
            <person name="Johnson T.J."/>
            <person name="Youmans B."/>
        </authorList>
    </citation>
    <scope>NUCLEOTIDE SEQUENCE [LARGE SCALE GENOMIC DNA]</scope>
    <source>
        <strain evidence="3 5">UMNLJ114</strain>
    </source>
</reference>
<evidence type="ECO:0000313" key="3">
    <source>
        <dbReference type="EMBL" id="PAB56777.1"/>
    </source>
</evidence>
<keyword evidence="1" id="KW-0812">Transmembrane</keyword>